<keyword evidence="2" id="KW-1185">Reference proteome</keyword>
<evidence type="ECO:0000313" key="2">
    <source>
        <dbReference type="Proteomes" id="UP000646738"/>
    </source>
</evidence>
<dbReference type="RefSeq" id="WP_189997707.1">
    <property type="nucleotide sequence ID" value="NZ_BNCB01000016.1"/>
</dbReference>
<dbReference type="SUPFAM" id="SSF51735">
    <property type="entry name" value="NAD(P)-binding Rossmann-fold domains"/>
    <property type="match status" value="1"/>
</dbReference>
<sequence length="123" mass="12896">MAAALAAATLGSSVSGTGVSLVCCRVTGFENLAYLKAVVIDLVGVPVSDLDDARAEAFTARCREHWPDLKSEVAPSVEETLSAHRLVCLATTTVAPHPTTDACRRGTLVLHVSRRDLTPGRGP</sequence>
<gene>
    <name evidence="1" type="ORF">Srubr_19630</name>
</gene>
<dbReference type="Proteomes" id="UP000646738">
    <property type="component" value="Unassembled WGS sequence"/>
</dbReference>
<dbReference type="Gene3D" id="3.40.50.720">
    <property type="entry name" value="NAD(P)-binding Rossmann-like Domain"/>
    <property type="match status" value="1"/>
</dbReference>
<proteinExistence type="predicted"/>
<organism evidence="1 2">
    <name type="scientific">Streptomyces rubradiris</name>
    <name type="common">Streptomyces achromogenes subsp. rubradiris</name>
    <dbReference type="NCBI Taxonomy" id="285531"/>
    <lineage>
        <taxon>Bacteria</taxon>
        <taxon>Bacillati</taxon>
        <taxon>Actinomycetota</taxon>
        <taxon>Actinomycetes</taxon>
        <taxon>Kitasatosporales</taxon>
        <taxon>Streptomycetaceae</taxon>
        <taxon>Streptomyces</taxon>
    </lineage>
</organism>
<dbReference type="EMBL" id="BNEA01000007">
    <property type="protein sequence ID" value="GHI52117.1"/>
    <property type="molecule type" value="Genomic_DNA"/>
</dbReference>
<protein>
    <submittedName>
        <fullName evidence="1">Uncharacterized protein</fullName>
    </submittedName>
</protein>
<dbReference type="InterPro" id="IPR023401">
    <property type="entry name" value="ODC_N"/>
</dbReference>
<dbReference type="InterPro" id="IPR036291">
    <property type="entry name" value="NAD(P)-bd_dom_sf"/>
</dbReference>
<reference evidence="2" key="1">
    <citation type="submission" date="2023-07" db="EMBL/GenBank/DDBJ databases">
        <title>Whole genome shotgun sequence of Streptomyces achromogenes subsp. rubradiris NBRC 14000.</title>
        <authorList>
            <person name="Komaki H."/>
            <person name="Tamura T."/>
        </authorList>
    </citation>
    <scope>NUCLEOTIDE SEQUENCE [LARGE SCALE GENOMIC DNA]</scope>
    <source>
        <strain evidence="2">NBRC 14000</strain>
    </source>
</reference>
<name>A0ABQ3R8D9_STRRR</name>
<accession>A0ABQ3R8D9</accession>
<evidence type="ECO:0000313" key="1">
    <source>
        <dbReference type="EMBL" id="GHI52117.1"/>
    </source>
</evidence>
<dbReference type="Gene3D" id="3.30.1780.10">
    <property type="entry name" value="ornithine cyclodeaminase, domain 1"/>
    <property type="match status" value="1"/>
</dbReference>
<comment type="caution">
    <text evidence="1">The sequence shown here is derived from an EMBL/GenBank/DDBJ whole genome shotgun (WGS) entry which is preliminary data.</text>
</comment>